<dbReference type="PANTHER" id="PTHR43333:SF1">
    <property type="entry name" value="D-ISOMER SPECIFIC 2-HYDROXYACID DEHYDROGENASE NAD-BINDING DOMAIN-CONTAINING PROTEIN"/>
    <property type="match status" value="1"/>
</dbReference>
<proteinExistence type="inferred from homology"/>
<dbReference type="PANTHER" id="PTHR43333">
    <property type="entry name" value="2-HACID_DH_C DOMAIN-CONTAINING PROTEIN"/>
    <property type="match status" value="1"/>
</dbReference>
<evidence type="ECO:0000256" key="1">
    <source>
        <dbReference type="ARBA" id="ARBA00023002"/>
    </source>
</evidence>
<evidence type="ECO:0000256" key="3">
    <source>
        <dbReference type="RuleBase" id="RU003719"/>
    </source>
</evidence>
<dbReference type="PROSITE" id="PS00671">
    <property type="entry name" value="D_2_HYDROXYACID_DH_3"/>
    <property type="match status" value="1"/>
</dbReference>
<dbReference type="RefSeq" id="WP_377088644.1">
    <property type="nucleotide sequence ID" value="NZ_JBHSJL010000014.1"/>
</dbReference>
<feature type="domain" description="D-isomer specific 2-hydroxyacid dehydrogenase NAD-binding" evidence="6">
    <location>
        <begin position="154"/>
        <end position="332"/>
    </location>
</feature>
<keyword evidence="8" id="KW-1185">Reference proteome</keyword>
<sequence length="369" mass="40191">MSTLQLLLTLVLCAFALGSTTSHANSQPKATDIGSLRGAKIALPLTDKTQQITYFAHSLTDEQKTLLNKEAPMLNLVVGLTKQEALTRASEAHGIDAHYATPEFLKAANQLHWIQAYSAGVDRYINNPAIMKNERIVLTNCRAVHGPAIADHAMAMLLTLTRNLDFYAKNQQSENWNRGATPRTPIALKGKTMLVIGLGGIGTEIAHRAHGFGMRVIGTRRSDSPSPAFIQKVGKPHELLNMLPEADVVAIAVPLTPETNKLIDAKALNAMKDSAYLINIARGKIVDTNALATALTENKIAGACLDVTNPEPLPKSHPLWKTPNVVLTPHVAWRASLTHERRAILIQENLRRFGTGQPLLNTVNKQDGY</sequence>
<keyword evidence="1 3" id="KW-0560">Oxidoreductase</keyword>
<evidence type="ECO:0000256" key="4">
    <source>
        <dbReference type="SAM" id="SignalP"/>
    </source>
</evidence>
<dbReference type="InterPro" id="IPR036291">
    <property type="entry name" value="NAD(P)-bd_dom_sf"/>
</dbReference>
<dbReference type="Pfam" id="PF02826">
    <property type="entry name" value="2-Hacid_dh_C"/>
    <property type="match status" value="1"/>
</dbReference>
<dbReference type="SUPFAM" id="SSF52283">
    <property type="entry name" value="Formate/glycerate dehydrogenase catalytic domain-like"/>
    <property type="match status" value="1"/>
</dbReference>
<dbReference type="Pfam" id="PF00389">
    <property type="entry name" value="2-Hacid_dh"/>
    <property type="match status" value="1"/>
</dbReference>
<gene>
    <name evidence="7" type="ORF">ACFSW8_05855</name>
</gene>
<dbReference type="CDD" id="cd05300">
    <property type="entry name" value="2-Hacid_dh_1"/>
    <property type="match status" value="1"/>
</dbReference>
<dbReference type="InterPro" id="IPR006139">
    <property type="entry name" value="D-isomer_2_OHA_DH_cat_dom"/>
</dbReference>
<evidence type="ECO:0000256" key="2">
    <source>
        <dbReference type="ARBA" id="ARBA00023027"/>
    </source>
</evidence>
<dbReference type="Gene3D" id="3.40.50.720">
    <property type="entry name" value="NAD(P)-binding Rossmann-like Domain"/>
    <property type="match status" value="2"/>
</dbReference>
<feature type="signal peptide" evidence="4">
    <location>
        <begin position="1"/>
        <end position="24"/>
    </location>
</feature>
<keyword evidence="4" id="KW-0732">Signal</keyword>
<comment type="caution">
    <text evidence="7">The sequence shown here is derived from an EMBL/GenBank/DDBJ whole genome shotgun (WGS) entry which is preliminary data.</text>
</comment>
<protein>
    <submittedName>
        <fullName evidence="7">D-2-hydroxyacid dehydrogenase</fullName>
    </submittedName>
</protein>
<name>A0ABW4Z8V3_9BACT</name>
<keyword evidence="2" id="KW-0520">NAD</keyword>
<accession>A0ABW4Z8V3</accession>
<organism evidence="7 8">
    <name type="scientific">Rubritalea tangerina</name>
    <dbReference type="NCBI Taxonomy" id="430798"/>
    <lineage>
        <taxon>Bacteria</taxon>
        <taxon>Pseudomonadati</taxon>
        <taxon>Verrucomicrobiota</taxon>
        <taxon>Verrucomicrobiia</taxon>
        <taxon>Verrucomicrobiales</taxon>
        <taxon>Rubritaleaceae</taxon>
        <taxon>Rubritalea</taxon>
    </lineage>
</organism>
<evidence type="ECO:0000313" key="7">
    <source>
        <dbReference type="EMBL" id="MFD2158415.1"/>
    </source>
</evidence>
<feature type="chain" id="PRO_5045300624" evidence="4">
    <location>
        <begin position="25"/>
        <end position="369"/>
    </location>
</feature>
<dbReference type="Proteomes" id="UP001597389">
    <property type="component" value="Unassembled WGS sequence"/>
</dbReference>
<dbReference type="EMBL" id="JBHUJB010000023">
    <property type="protein sequence ID" value="MFD2158415.1"/>
    <property type="molecule type" value="Genomic_DNA"/>
</dbReference>
<dbReference type="SUPFAM" id="SSF51735">
    <property type="entry name" value="NAD(P)-binding Rossmann-fold domains"/>
    <property type="match status" value="1"/>
</dbReference>
<evidence type="ECO:0000259" key="6">
    <source>
        <dbReference type="Pfam" id="PF02826"/>
    </source>
</evidence>
<evidence type="ECO:0000259" key="5">
    <source>
        <dbReference type="Pfam" id="PF00389"/>
    </source>
</evidence>
<dbReference type="InterPro" id="IPR029753">
    <property type="entry name" value="D-isomer_DH_CS"/>
</dbReference>
<reference evidence="8" key="1">
    <citation type="journal article" date="2019" name="Int. J. Syst. Evol. Microbiol.">
        <title>The Global Catalogue of Microorganisms (GCM) 10K type strain sequencing project: providing services to taxonomists for standard genome sequencing and annotation.</title>
        <authorList>
            <consortium name="The Broad Institute Genomics Platform"/>
            <consortium name="The Broad Institute Genome Sequencing Center for Infectious Disease"/>
            <person name="Wu L."/>
            <person name="Ma J."/>
        </authorList>
    </citation>
    <scope>NUCLEOTIDE SEQUENCE [LARGE SCALE GENOMIC DNA]</scope>
    <source>
        <strain evidence="8">CCUG 57942</strain>
    </source>
</reference>
<comment type="similarity">
    <text evidence="3">Belongs to the D-isomer specific 2-hydroxyacid dehydrogenase family.</text>
</comment>
<dbReference type="InterPro" id="IPR006140">
    <property type="entry name" value="D-isomer_DH_NAD-bd"/>
</dbReference>
<feature type="domain" description="D-isomer specific 2-hydroxyacid dehydrogenase catalytic" evidence="5">
    <location>
        <begin position="58"/>
        <end position="364"/>
    </location>
</feature>
<evidence type="ECO:0000313" key="8">
    <source>
        <dbReference type="Proteomes" id="UP001597389"/>
    </source>
</evidence>